<evidence type="ECO:0000313" key="2">
    <source>
        <dbReference type="EMBL" id="TFY50483.1"/>
    </source>
</evidence>
<reference evidence="2 3" key="1">
    <citation type="submission" date="2019-02" db="EMBL/GenBank/DDBJ databases">
        <title>Genome sequencing of the rare red list fungi Dentipellis fragilis.</title>
        <authorList>
            <person name="Buettner E."/>
            <person name="Kellner H."/>
        </authorList>
    </citation>
    <scope>NUCLEOTIDE SEQUENCE [LARGE SCALE GENOMIC DNA]</scope>
    <source>
        <strain evidence="2 3">DSM 105465</strain>
    </source>
</reference>
<dbReference type="Proteomes" id="UP000298327">
    <property type="component" value="Unassembled WGS sequence"/>
</dbReference>
<protein>
    <recommendedName>
        <fullName evidence="1">DUF5648 domain-containing protein</fullName>
    </recommendedName>
</protein>
<name>A0A4Y9XMA4_9AGAM</name>
<evidence type="ECO:0000259" key="1">
    <source>
        <dbReference type="Pfam" id="PF18885"/>
    </source>
</evidence>
<feature type="domain" description="DUF5648" evidence="1">
    <location>
        <begin position="3"/>
        <end position="95"/>
    </location>
</feature>
<proteinExistence type="predicted"/>
<sequence>VLSSVPLYRLWNGRAADHFYTTSAAERQAAIAQDGYSDEGIAAWVYPVQVCGGVPLYRAYSPAATDHFYTASHEELLIAVGQDGYVDEGIAAYVLPA</sequence>
<dbReference type="Pfam" id="PF18885">
    <property type="entry name" value="DUF5648"/>
    <property type="match status" value="1"/>
</dbReference>
<dbReference type="AlphaFoldDB" id="A0A4Y9XMA4"/>
<keyword evidence="3" id="KW-1185">Reference proteome</keyword>
<dbReference type="OrthoDB" id="9971254at2759"/>
<accession>A0A4Y9XMA4</accession>
<comment type="caution">
    <text evidence="2">The sequence shown here is derived from an EMBL/GenBank/DDBJ whole genome shotgun (WGS) entry which is preliminary data.</text>
</comment>
<organism evidence="2 3">
    <name type="scientific">Dentipellis fragilis</name>
    <dbReference type="NCBI Taxonomy" id="205917"/>
    <lineage>
        <taxon>Eukaryota</taxon>
        <taxon>Fungi</taxon>
        <taxon>Dikarya</taxon>
        <taxon>Basidiomycota</taxon>
        <taxon>Agaricomycotina</taxon>
        <taxon>Agaricomycetes</taxon>
        <taxon>Russulales</taxon>
        <taxon>Hericiaceae</taxon>
        <taxon>Dentipellis</taxon>
    </lineage>
</organism>
<dbReference type="STRING" id="205917.A0A4Y9XMA4"/>
<evidence type="ECO:0000313" key="3">
    <source>
        <dbReference type="Proteomes" id="UP000298327"/>
    </source>
</evidence>
<gene>
    <name evidence="2" type="ORF">EVG20_g11489</name>
</gene>
<dbReference type="InterPro" id="IPR043708">
    <property type="entry name" value="DUF5648"/>
</dbReference>
<dbReference type="EMBL" id="SEOQ01001812">
    <property type="protein sequence ID" value="TFY50483.1"/>
    <property type="molecule type" value="Genomic_DNA"/>
</dbReference>
<feature type="non-terminal residue" evidence="2">
    <location>
        <position position="1"/>
    </location>
</feature>